<dbReference type="InterPro" id="IPR021072">
    <property type="entry name" value="MAGE_N"/>
</dbReference>
<reference evidence="3" key="2">
    <citation type="submission" date="2025-08" db="UniProtKB">
        <authorList>
            <consortium name="Ensembl"/>
        </authorList>
    </citation>
    <scope>IDENTIFICATION</scope>
</reference>
<evidence type="ECO:0000313" key="4">
    <source>
        <dbReference type="Proteomes" id="UP000694387"/>
    </source>
</evidence>
<keyword evidence="4" id="KW-1185">Reference proteome</keyword>
<dbReference type="FunFam" id="1.10.10.1210:FF:000001">
    <property type="entry name" value="melanoma-associated antigen D1"/>
    <property type="match status" value="1"/>
</dbReference>
<dbReference type="SMART" id="SM01392">
    <property type="entry name" value="MAGE_N"/>
    <property type="match status" value="1"/>
</dbReference>
<accession>A0A8C4LLI1</accession>
<evidence type="ECO:0000256" key="1">
    <source>
        <dbReference type="SAM" id="MobiDB-lite"/>
    </source>
</evidence>
<feature type="compositionally biased region" description="Low complexity" evidence="1">
    <location>
        <begin position="316"/>
        <end position="342"/>
    </location>
</feature>
<dbReference type="PROSITE" id="PS50838">
    <property type="entry name" value="MAGE"/>
    <property type="match status" value="1"/>
</dbReference>
<dbReference type="Proteomes" id="UP000694387">
    <property type="component" value="Chromosome X"/>
</dbReference>
<feature type="compositionally biased region" description="Polar residues" evidence="1">
    <location>
        <begin position="20"/>
        <end position="30"/>
    </location>
</feature>
<feature type="domain" description="MAGE" evidence="2">
    <location>
        <begin position="107"/>
        <end position="306"/>
    </location>
</feature>
<name>A0A8C4LLI1_EQUAS</name>
<gene>
    <name evidence="3" type="primary">LOC106832719</name>
</gene>
<evidence type="ECO:0000313" key="3">
    <source>
        <dbReference type="Ensembl" id="ENSEASP00005009777.2"/>
    </source>
</evidence>
<dbReference type="OrthoDB" id="205198at2759"/>
<dbReference type="PANTHER" id="PTHR11736:SF155">
    <property type="entry name" value="MAGE DOMAIN-CONTAINING PROTEIN"/>
    <property type="match status" value="1"/>
</dbReference>
<dbReference type="GeneID" id="106832719"/>
<dbReference type="InterPro" id="IPR037445">
    <property type="entry name" value="MAGE"/>
</dbReference>
<feature type="compositionally biased region" description="Basic residues" evidence="1">
    <location>
        <begin position="1"/>
        <end position="17"/>
    </location>
</feature>
<dbReference type="Gene3D" id="1.10.10.1200">
    <property type="entry name" value="MAGE homology domain, winged helix WH1 motif"/>
    <property type="match status" value="1"/>
</dbReference>
<feature type="region of interest" description="Disordered" evidence="1">
    <location>
        <begin position="1"/>
        <end position="103"/>
    </location>
</feature>
<reference evidence="3 4" key="1">
    <citation type="journal article" date="2020" name="Nat. Commun.">
        <title>Donkey genomes provide new insights into domestication and selection for coat color.</title>
        <authorList>
            <person name="Wang"/>
            <person name="C."/>
            <person name="Li"/>
            <person name="H."/>
            <person name="Guo"/>
            <person name="Y."/>
            <person name="Huang"/>
            <person name="J."/>
            <person name="Sun"/>
            <person name="Y."/>
            <person name="Min"/>
            <person name="J."/>
            <person name="Wang"/>
            <person name="J."/>
            <person name="Fang"/>
            <person name="X."/>
            <person name="Zhao"/>
            <person name="Z."/>
            <person name="Wang"/>
            <person name="S."/>
            <person name="Zhang"/>
            <person name="Y."/>
            <person name="Liu"/>
            <person name="Q."/>
            <person name="Jiang"/>
            <person name="Q."/>
            <person name="Wang"/>
            <person name="X."/>
            <person name="Guo"/>
            <person name="Y."/>
            <person name="Yang"/>
            <person name="C."/>
            <person name="Wang"/>
            <person name="Y."/>
            <person name="Tian"/>
            <person name="F."/>
            <person name="Zhuang"/>
            <person name="G."/>
            <person name="Fan"/>
            <person name="Y."/>
            <person name="Gao"/>
            <person name="Q."/>
            <person name="Li"/>
            <person name="Y."/>
            <person name="Ju"/>
            <person name="Z."/>
            <person name="Li"/>
            <person name="J."/>
            <person name="Li"/>
            <person name="R."/>
            <person name="Hou"/>
            <person name="M."/>
            <person name="Yang"/>
            <person name="G."/>
            <person name="Liu"/>
            <person name="G."/>
            <person name="Liu"/>
            <person name="W."/>
            <person name="Guo"/>
            <person name="J."/>
            <person name="Pan"/>
            <person name="S."/>
            <person name="Fan"/>
            <person name="G."/>
            <person name="Zhang"/>
            <person name="W."/>
            <person name="Zhang"/>
            <person name="R."/>
            <person name="Yu"/>
            <person name="J."/>
            <person name="Zhang"/>
            <person name="X."/>
            <person name="Yin"/>
            <person name="Q."/>
            <person name="Ji"/>
            <person name="C."/>
            <person name="Jin"/>
            <person name="Y."/>
            <person name="Yue"/>
            <person name="G."/>
            <person name="Liu"/>
            <person name="M."/>
            <person name="Xu"/>
            <person name="J."/>
            <person name="Liu"/>
            <person name="S."/>
            <person name="Jordana"/>
            <person name="J."/>
            <person name="Noce"/>
            <person name="A."/>
            <person name="Amills"/>
            <person name="M."/>
            <person name="Wu"/>
            <person name="D.D."/>
            <person name="Li"/>
            <person name="S."/>
            <person name="Zhou"/>
            <person name="X. and Zhong"/>
            <person name="J."/>
        </authorList>
    </citation>
    <scope>NUCLEOTIDE SEQUENCE [LARGE SCALE GENOMIC DNA]</scope>
</reference>
<dbReference type="InterPro" id="IPR041898">
    <property type="entry name" value="MAGE_WH1"/>
</dbReference>
<dbReference type="FunFam" id="1.10.10.1200:FF:000007">
    <property type="entry name" value="Melanoma-associated antigen C2"/>
    <property type="match status" value="1"/>
</dbReference>
<dbReference type="Pfam" id="PF12440">
    <property type="entry name" value="MAGE_N"/>
    <property type="match status" value="1"/>
</dbReference>
<dbReference type="InterPro" id="IPR002190">
    <property type="entry name" value="MHD_dom"/>
</dbReference>
<dbReference type="Ensembl" id="ENSEAST00005010618.2">
    <property type="protein sequence ID" value="ENSEASP00005009777.2"/>
    <property type="gene ID" value="ENSEASG00005006952.2"/>
</dbReference>
<dbReference type="SMART" id="SM01373">
    <property type="entry name" value="MAGE"/>
    <property type="match status" value="1"/>
</dbReference>
<dbReference type="GO" id="GO:0000122">
    <property type="term" value="P:negative regulation of transcription by RNA polymerase II"/>
    <property type="evidence" value="ECO:0007669"/>
    <property type="project" value="TreeGrafter"/>
</dbReference>
<organism evidence="3 4">
    <name type="scientific">Equus asinus</name>
    <name type="common">Donkey</name>
    <name type="synonym">Equus africanus asinus</name>
    <dbReference type="NCBI Taxonomy" id="9793"/>
    <lineage>
        <taxon>Eukaryota</taxon>
        <taxon>Metazoa</taxon>
        <taxon>Chordata</taxon>
        <taxon>Craniata</taxon>
        <taxon>Vertebrata</taxon>
        <taxon>Euteleostomi</taxon>
        <taxon>Mammalia</taxon>
        <taxon>Eutheria</taxon>
        <taxon>Laurasiatheria</taxon>
        <taxon>Perissodactyla</taxon>
        <taxon>Equidae</taxon>
        <taxon>Equus</taxon>
    </lineage>
</organism>
<dbReference type="GeneTree" id="ENSGT00940000155485"/>
<dbReference type="GO" id="GO:0005634">
    <property type="term" value="C:nucleus"/>
    <property type="evidence" value="ECO:0007669"/>
    <property type="project" value="TreeGrafter"/>
</dbReference>
<dbReference type="Pfam" id="PF01454">
    <property type="entry name" value="MAGE"/>
    <property type="match status" value="1"/>
</dbReference>
<feature type="compositionally biased region" description="Polar residues" evidence="1">
    <location>
        <begin position="38"/>
        <end position="48"/>
    </location>
</feature>
<protein>
    <recommendedName>
        <fullName evidence="2">MAGE domain-containing protein</fullName>
    </recommendedName>
</protein>
<dbReference type="PANTHER" id="PTHR11736">
    <property type="entry name" value="MELANOMA-ASSOCIATED ANTIGEN MAGE ANTIGEN"/>
    <property type="match status" value="1"/>
</dbReference>
<reference evidence="3" key="3">
    <citation type="submission" date="2025-09" db="UniProtKB">
        <authorList>
            <consortium name="Ensembl"/>
        </authorList>
    </citation>
    <scope>IDENTIFICATION</scope>
</reference>
<dbReference type="AlphaFoldDB" id="A0A8C4LLI1"/>
<dbReference type="InterPro" id="IPR041899">
    <property type="entry name" value="MAGE_WH2"/>
</dbReference>
<dbReference type="Gene3D" id="1.10.10.1210">
    <property type="entry name" value="MAGE homology domain, winged helix WH2 motif"/>
    <property type="match status" value="1"/>
</dbReference>
<evidence type="ECO:0000259" key="2">
    <source>
        <dbReference type="PROSITE" id="PS50838"/>
    </source>
</evidence>
<sequence length="342" mass="37906">MPRGQKSKLRAREKRRQARSETQGPGSAQATAAEVKESCSSPVSEGTPSSPPAAGTAQEPQGAPATSSPAAGVSRPRSHVGAKSQVVESENSSQASASTESPRKALLTRKAEMLVQFLLYKYEMKEPIKKAHMLKVVNKRYREDFPEILKRASERIELIFGLELKEVKPNSQSYTLVSKLDLSNDGSLSSGWGFPKNGLLMPLLGVIFLNGNRTSEEKIWEFLNMLGVYDGMNHFIFGEPRKLITQDLVQEKYLEYRQMPDSDPPCYEFLWGPRAHAETSKMEVLEFLAKVNDTVPSAFLSHYEEALRDEEERAQARAAARAATPATASARSRATSSRYSHP</sequence>
<feature type="region of interest" description="Disordered" evidence="1">
    <location>
        <begin position="310"/>
        <end position="342"/>
    </location>
</feature>
<proteinExistence type="predicted"/>
<dbReference type="KEGG" id="eai:106832719"/>
<dbReference type="RefSeq" id="XP_014699077.1">
    <property type="nucleotide sequence ID" value="XM_014843591.3"/>
</dbReference>
<feature type="compositionally biased region" description="Polar residues" evidence="1">
    <location>
        <begin position="86"/>
        <end position="100"/>
    </location>
</feature>